<dbReference type="OrthoDB" id="377184at2759"/>
<dbReference type="GO" id="GO:0003676">
    <property type="term" value="F:nucleic acid binding"/>
    <property type="evidence" value="ECO:0007669"/>
    <property type="project" value="InterPro"/>
</dbReference>
<evidence type="ECO:0000313" key="1">
    <source>
        <dbReference type="EMBL" id="CRH02423.1"/>
    </source>
</evidence>
<sequence>MNYSELDEDDEDLYEGLEAENLDSYEKKVEEKKKEIDKVIKPKEQSYEKSRNNLYKKLSGAKTIYTKKESCLFFGAPQASEDIEVGDHKTEFLLLLNLLYFINDILIKSICEKIGKVKRVLILEDEHYCKSLGMCLVEFYYLDNSQNYTAYLKEKLKVEVKKLDYNLEEQIKKDEIYNYGGYLDNNIIDQIKKENLENLHNMENFNDILNKSLNLNKHPLFTWFNTSLKDVLNTYVKSEIKKKKKCSISNDYIDKQNESNSDSGSDISTHILNYVSKKNKLCAFNNT</sequence>
<dbReference type="KEGG" id="prel:PRELSG_1415200"/>
<gene>
    <name evidence="1" type="ORF">PRELSG_1415200</name>
</gene>
<organism evidence="1 2">
    <name type="scientific">Plasmodium relictum</name>
    <dbReference type="NCBI Taxonomy" id="85471"/>
    <lineage>
        <taxon>Eukaryota</taxon>
        <taxon>Sar</taxon>
        <taxon>Alveolata</taxon>
        <taxon>Apicomplexa</taxon>
        <taxon>Aconoidasida</taxon>
        <taxon>Haemosporida</taxon>
        <taxon>Plasmodiidae</taxon>
        <taxon>Plasmodium</taxon>
        <taxon>Plasmodium (Haemamoeba)</taxon>
    </lineage>
</organism>
<dbReference type="AlphaFoldDB" id="A0A1J1HAW7"/>
<evidence type="ECO:0008006" key="3">
    <source>
        <dbReference type="Google" id="ProtNLM"/>
    </source>
</evidence>
<dbReference type="VEuPathDB" id="PlasmoDB:PRELSG_1415200"/>
<keyword evidence="2" id="KW-1185">Reference proteome</keyword>
<dbReference type="InterPro" id="IPR035979">
    <property type="entry name" value="RBD_domain_sf"/>
</dbReference>
<accession>A0A1J1HAW7</accession>
<evidence type="ECO:0000313" key="2">
    <source>
        <dbReference type="Proteomes" id="UP000220158"/>
    </source>
</evidence>
<dbReference type="SUPFAM" id="SSF54928">
    <property type="entry name" value="RNA-binding domain, RBD"/>
    <property type="match status" value="1"/>
</dbReference>
<dbReference type="EMBL" id="LN835309">
    <property type="protein sequence ID" value="CRH02423.1"/>
    <property type="molecule type" value="Genomic_DNA"/>
</dbReference>
<proteinExistence type="predicted"/>
<reference evidence="1 2" key="1">
    <citation type="submission" date="2015-04" db="EMBL/GenBank/DDBJ databases">
        <authorList>
            <consortium name="Pathogen Informatics"/>
        </authorList>
    </citation>
    <scope>NUCLEOTIDE SEQUENCE [LARGE SCALE GENOMIC DNA]</scope>
    <source>
        <strain evidence="1 2">SGS1</strain>
    </source>
</reference>
<protein>
    <recommendedName>
        <fullName evidence="3">RRM domain-containing protein</fullName>
    </recommendedName>
</protein>
<dbReference type="RefSeq" id="XP_028534943.1">
    <property type="nucleotide sequence ID" value="XM_028679206.1"/>
</dbReference>
<dbReference type="GeneID" id="39738583"/>
<name>A0A1J1HAW7_PLARL</name>
<dbReference type="OMA" id="WFNTSMK"/>
<dbReference type="Proteomes" id="UP000220158">
    <property type="component" value="Chromosome 14"/>
</dbReference>